<protein>
    <recommendedName>
        <fullName evidence="3">Retrotransposon gag domain-containing protein</fullName>
    </recommendedName>
</protein>
<keyword evidence="2" id="KW-1185">Reference proteome</keyword>
<dbReference type="AlphaFoldDB" id="A0A0C2IZT2"/>
<evidence type="ECO:0008006" key="3">
    <source>
        <dbReference type="Google" id="ProtNLM"/>
    </source>
</evidence>
<evidence type="ECO:0000313" key="2">
    <source>
        <dbReference type="Proteomes" id="UP000031668"/>
    </source>
</evidence>
<dbReference type="PANTHER" id="PTHR33198">
    <property type="entry name" value="ANK_REP_REGION DOMAIN-CONTAINING PROTEIN-RELATED"/>
    <property type="match status" value="1"/>
</dbReference>
<name>A0A0C2IZT2_THEKT</name>
<dbReference type="EMBL" id="JWZT01005006">
    <property type="protein sequence ID" value="KII62322.1"/>
    <property type="molecule type" value="Genomic_DNA"/>
</dbReference>
<dbReference type="OrthoDB" id="6496131at2759"/>
<sequence>MSARYTKRINVFLQRYQFGERNRREESIIDFVTALKDLAVNCDFGNLTEERVRDQFVLKLKEPHIQQEITRKFFSNKASLQEVVDEAILVSSSTKTATKMQKREDRISEESPDEICKVEYKNKDKSSSAEPTKTLCEVR</sequence>
<dbReference type="Proteomes" id="UP000031668">
    <property type="component" value="Unassembled WGS sequence"/>
</dbReference>
<evidence type="ECO:0000313" key="1">
    <source>
        <dbReference type="EMBL" id="KII62322.1"/>
    </source>
</evidence>
<reference evidence="1 2" key="1">
    <citation type="journal article" date="2014" name="Genome Biol. Evol.">
        <title>The genome of the myxosporean Thelohanellus kitauei shows adaptations to nutrient acquisition within its fish host.</title>
        <authorList>
            <person name="Yang Y."/>
            <person name="Xiong J."/>
            <person name="Zhou Z."/>
            <person name="Huo F."/>
            <person name="Miao W."/>
            <person name="Ran C."/>
            <person name="Liu Y."/>
            <person name="Zhang J."/>
            <person name="Feng J."/>
            <person name="Wang M."/>
            <person name="Wang M."/>
            <person name="Wang L."/>
            <person name="Yao B."/>
        </authorList>
    </citation>
    <scope>NUCLEOTIDE SEQUENCE [LARGE SCALE GENOMIC DNA]</scope>
    <source>
        <strain evidence="1">Wuqing</strain>
    </source>
</reference>
<proteinExistence type="predicted"/>
<gene>
    <name evidence="1" type="ORF">RF11_15311</name>
</gene>
<accession>A0A0C2IZT2</accession>
<organism evidence="1 2">
    <name type="scientific">Thelohanellus kitauei</name>
    <name type="common">Myxosporean</name>
    <dbReference type="NCBI Taxonomy" id="669202"/>
    <lineage>
        <taxon>Eukaryota</taxon>
        <taxon>Metazoa</taxon>
        <taxon>Cnidaria</taxon>
        <taxon>Myxozoa</taxon>
        <taxon>Myxosporea</taxon>
        <taxon>Bivalvulida</taxon>
        <taxon>Platysporina</taxon>
        <taxon>Myxobolidae</taxon>
        <taxon>Thelohanellus</taxon>
    </lineage>
</organism>
<comment type="caution">
    <text evidence="1">The sequence shown here is derived from an EMBL/GenBank/DDBJ whole genome shotgun (WGS) entry which is preliminary data.</text>
</comment>